<dbReference type="Proteomes" id="UP000317572">
    <property type="component" value="Chromosome"/>
</dbReference>
<dbReference type="EMBL" id="CP033893">
    <property type="protein sequence ID" value="QDL32629.1"/>
    <property type="molecule type" value="Genomic_DNA"/>
</dbReference>
<dbReference type="InterPro" id="IPR008861">
    <property type="entry name" value="GpX-like"/>
</dbReference>
<dbReference type="STRING" id="614.XJ20_14060"/>
<dbReference type="Pfam" id="PF05489">
    <property type="entry name" value="Phage_tail_X"/>
    <property type="match status" value="1"/>
</dbReference>
<evidence type="ECO:0000313" key="1">
    <source>
        <dbReference type="EMBL" id="QDL32629.1"/>
    </source>
</evidence>
<dbReference type="RefSeq" id="WP_046373880.1">
    <property type="nucleotide sequence ID" value="NZ_CAMIRC010000001.1"/>
</dbReference>
<accession>A0A515CWU7</accession>
<name>A0A515CWU7_SERLI</name>
<protein>
    <submittedName>
        <fullName evidence="1">Phage tail protein</fullName>
    </submittedName>
</protein>
<gene>
    <name evidence="1" type="ORF">EGO53_12875</name>
</gene>
<proteinExistence type="predicted"/>
<organism evidence="1 2">
    <name type="scientific">Serratia liquefaciens</name>
    <dbReference type="NCBI Taxonomy" id="614"/>
    <lineage>
        <taxon>Bacteria</taxon>
        <taxon>Pseudomonadati</taxon>
        <taxon>Pseudomonadota</taxon>
        <taxon>Gammaproteobacteria</taxon>
        <taxon>Enterobacterales</taxon>
        <taxon>Yersiniaceae</taxon>
        <taxon>Serratia</taxon>
    </lineage>
</organism>
<reference evidence="1 2" key="1">
    <citation type="submission" date="2018-11" db="EMBL/GenBank/DDBJ databases">
        <title>The first complete genome of Serratia liquefaciens isolated from metalophyte plant revel distinctness adaptive mechanisms in an extreme habitat.</title>
        <authorList>
            <person name="Caneschi W.L."/>
            <person name="Sanchez A.B."/>
            <person name="Felestrino E.B."/>
            <person name="Assis R.A.B."/>
            <person name="Lemes C.G.C."/>
            <person name="Cordeiro I.F."/>
            <person name="Fonseca N.P."/>
            <person name="Villa M."/>
            <person name="Vieira I.T."/>
            <person name="Moraes L.A."/>
            <person name="Kamino L.H.Y."/>
            <person name="do Carmo F."/>
            <person name="Garcia C.M."/>
            <person name="Almeida N.F."/>
            <person name="Silva R.S."/>
            <person name="Ferro J.A."/>
            <person name="Ferro M.I.T."/>
            <person name="Varani A.M."/>
            <person name="Ferreira R.M."/>
            <person name="dos Santos V.L."/>
            <person name="Silva U.C."/>
            <person name="Setubal J.C."/>
            <person name="Moreira L.M."/>
        </authorList>
    </citation>
    <scope>NUCLEOTIDE SEQUENCE [LARGE SCALE GENOMIC DNA]</scope>
    <source>
        <strain evidence="1 2">FG3</strain>
    </source>
</reference>
<sequence>MKVIAHQNDTVDELCWRHYGRTAGLSEVVLLANPGLAEIGPFIPHGTPVEMPDIAPTPTQQIIQLWD</sequence>
<dbReference type="AlphaFoldDB" id="A0A515CWU7"/>
<evidence type="ECO:0000313" key="2">
    <source>
        <dbReference type="Proteomes" id="UP000317572"/>
    </source>
</evidence>